<dbReference type="EMBL" id="AZMM01010035">
    <property type="protein sequence ID" value="ETJ35595.1"/>
    <property type="molecule type" value="Genomic_DNA"/>
</dbReference>
<evidence type="ECO:0000256" key="1">
    <source>
        <dbReference type="SAM" id="Phobius"/>
    </source>
</evidence>
<comment type="caution">
    <text evidence="2">The sequence shown here is derived from an EMBL/GenBank/DDBJ whole genome shotgun (WGS) entry which is preliminary data.</text>
</comment>
<sequence length="120" mass="13260">ITTKIHCNFTLQSSDIKIADNPDGMIATFLSYIKYLPFQFLLWVCGVIIMVVTLGILIQICIFIMFAPISLAQFAGNGISGIKNFIKDYFAVCIQGAIIMGSISLFSIFLSNQNIFGTFT</sequence>
<organism evidence="2">
    <name type="scientific">human gut metagenome</name>
    <dbReference type="NCBI Taxonomy" id="408170"/>
    <lineage>
        <taxon>unclassified sequences</taxon>
        <taxon>metagenomes</taxon>
        <taxon>organismal metagenomes</taxon>
    </lineage>
</organism>
<feature type="transmembrane region" description="Helical" evidence="1">
    <location>
        <begin position="40"/>
        <end position="68"/>
    </location>
</feature>
<feature type="non-terminal residue" evidence="2">
    <location>
        <position position="1"/>
    </location>
</feature>
<dbReference type="AlphaFoldDB" id="W1Y1N7"/>
<protein>
    <submittedName>
        <fullName evidence="2">Uncharacterized protein</fullName>
    </submittedName>
</protein>
<feature type="non-terminal residue" evidence="2">
    <location>
        <position position="120"/>
    </location>
</feature>
<feature type="transmembrane region" description="Helical" evidence="1">
    <location>
        <begin position="89"/>
        <end position="110"/>
    </location>
</feature>
<name>W1Y1N7_9ZZZZ</name>
<keyword evidence="1" id="KW-0472">Membrane</keyword>
<reference evidence="2" key="1">
    <citation type="submission" date="2013-12" db="EMBL/GenBank/DDBJ databases">
        <title>A Varibaculum cambriense genome reconstructed from a premature infant gut community with otherwise low bacterial novelty that shifts toward anaerobic metabolism during the third week of life.</title>
        <authorList>
            <person name="Brown C.T."/>
            <person name="Sharon I."/>
            <person name="Thomas B.C."/>
            <person name="Castelle C.J."/>
            <person name="Morowitz M.J."/>
            <person name="Banfield J.F."/>
        </authorList>
    </citation>
    <scope>NUCLEOTIDE SEQUENCE</scope>
</reference>
<evidence type="ECO:0000313" key="2">
    <source>
        <dbReference type="EMBL" id="ETJ35595.1"/>
    </source>
</evidence>
<gene>
    <name evidence="2" type="ORF">Q604_UNBC10035G0001</name>
</gene>
<keyword evidence="1" id="KW-1133">Transmembrane helix</keyword>
<proteinExistence type="predicted"/>
<accession>W1Y1N7</accession>
<keyword evidence="1" id="KW-0812">Transmembrane</keyword>